<name>A0A0B1S598_OESDE</name>
<protein>
    <submittedName>
        <fullName evidence="1">Uncharacterized protein</fullName>
    </submittedName>
</protein>
<organism evidence="1 2">
    <name type="scientific">Oesophagostomum dentatum</name>
    <name type="common">Nodular worm</name>
    <dbReference type="NCBI Taxonomy" id="61180"/>
    <lineage>
        <taxon>Eukaryota</taxon>
        <taxon>Metazoa</taxon>
        <taxon>Ecdysozoa</taxon>
        <taxon>Nematoda</taxon>
        <taxon>Chromadorea</taxon>
        <taxon>Rhabditida</taxon>
        <taxon>Rhabditina</taxon>
        <taxon>Rhabditomorpha</taxon>
        <taxon>Strongyloidea</taxon>
        <taxon>Strongylidae</taxon>
        <taxon>Oesophagostomum</taxon>
    </lineage>
</organism>
<dbReference type="OrthoDB" id="5804428at2759"/>
<evidence type="ECO:0000313" key="2">
    <source>
        <dbReference type="Proteomes" id="UP000053660"/>
    </source>
</evidence>
<sequence>MCDAGFEEVVNQWSCLHGIQTTSAYQNCMNNFTYNVVPTNFCSMVDTTGKCLNNAYMNACVDNGVSDVKFISKSLKEKSAQAGWFGCENFRYTFDETCWGLRCNVGTTY</sequence>
<dbReference type="EMBL" id="KN609582">
    <property type="protein sequence ID" value="KHJ78632.1"/>
    <property type="molecule type" value="Genomic_DNA"/>
</dbReference>
<evidence type="ECO:0000313" key="1">
    <source>
        <dbReference type="EMBL" id="KHJ78632.1"/>
    </source>
</evidence>
<keyword evidence="2" id="KW-1185">Reference proteome</keyword>
<proteinExistence type="predicted"/>
<reference evidence="1 2" key="1">
    <citation type="submission" date="2014-03" db="EMBL/GenBank/DDBJ databases">
        <title>Draft genome of the hookworm Oesophagostomum dentatum.</title>
        <authorList>
            <person name="Mitreva M."/>
        </authorList>
    </citation>
    <scope>NUCLEOTIDE SEQUENCE [LARGE SCALE GENOMIC DNA]</scope>
    <source>
        <strain evidence="1 2">OD-Hann</strain>
    </source>
</reference>
<dbReference type="AlphaFoldDB" id="A0A0B1S598"/>
<dbReference type="Proteomes" id="UP000053660">
    <property type="component" value="Unassembled WGS sequence"/>
</dbReference>
<accession>A0A0B1S598</accession>
<gene>
    <name evidence="1" type="ORF">OESDEN_21745</name>
</gene>